<gene>
    <name evidence="1" type="ORF">TM448B04103_0007</name>
</gene>
<dbReference type="InterPro" id="IPR007499">
    <property type="entry name" value="ERF_bacteria_virus"/>
</dbReference>
<organism evidence="1">
    <name type="scientific">viral metagenome</name>
    <dbReference type="NCBI Taxonomy" id="1070528"/>
    <lineage>
        <taxon>unclassified sequences</taxon>
        <taxon>metagenomes</taxon>
        <taxon>organismal metagenomes</taxon>
    </lineage>
</organism>
<proteinExistence type="predicted"/>
<name>A0A6M3Y253_9ZZZZ</name>
<dbReference type="Pfam" id="PF04404">
    <property type="entry name" value="ERF"/>
    <property type="match status" value="1"/>
</dbReference>
<evidence type="ECO:0000313" key="1">
    <source>
        <dbReference type="EMBL" id="QJI03114.1"/>
    </source>
</evidence>
<dbReference type="EMBL" id="MT145059">
    <property type="protein sequence ID" value="QJI03114.1"/>
    <property type="molecule type" value="Genomic_DNA"/>
</dbReference>
<reference evidence="1" key="1">
    <citation type="submission" date="2020-03" db="EMBL/GenBank/DDBJ databases">
        <title>The deep terrestrial virosphere.</title>
        <authorList>
            <person name="Holmfeldt K."/>
            <person name="Nilsson E."/>
            <person name="Simone D."/>
            <person name="Lopez-Fernandez M."/>
            <person name="Wu X."/>
            <person name="de Brujin I."/>
            <person name="Lundin D."/>
            <person name="Andersson A."/>
            <person name="Bertilsson S."/>
            <person name="Dopson M."/>
        </authorList>
    </citation>
    <scope>NUCLEOTIDE SEQUENCE</scope>
    <source>
        <strain evidence="1">TM448B04103</strain>
    </source>
</reference>
<accession>A0A6M3Y253</accession>
<protein>
    <submittedName>
        <fullName evidence="1">Putative Erf family protein</fullName>
    </submittedName>
</protein>
<sequence length="206" mass="21829">MDEAQKAWSAAWVAAWAEIPDVKKTRTAKIQPKNSAPYTYTYADLADMIATVKPVLAKHGLAVSQSVTGDGETVGVETRVTHAGGWTEKFGPLVLSSPGDPRSAGSAITYARRYAEAAALGIATEDDTDGATASKPKPKPAKAVTEPYPLHVKAWNLAKEIYGDGAKEPFVGALRFAGLPEGQRVETEAELMTVMKALDEAAPMEG</sequence>
<dbReference type="AlphaFoldDB" id="A0A6M3Y253"/>